<evidence type="ECO:0000313" key="3">
    <source>
        <dbReference type="EMBL" id="KAF5202463.1"/>
    </source>
</evidence>
<dbReference type="EMBL" id="JABWDY010008098">
    <property type="protein sequence ID" value="KAF5202463.1"/>
    <property type="molecule type" value="Genomic_DNA"/>
</dbReference>
<dbReference type="PANTHER" id="PTHR33223">
    <property type="entry name" value="CCHC-TYPE DOMAIN-CONTAINING PROTEIN"/>
    <property type="match status" value="1"/>
</dbReference>
<feature type="compositionally biased region" description="Polar residues" evidence="1">
    <location>
        <begin position="54"/>
        <end position="64"/>
    </location>
</feature>
<evidence type="ECO:0000313" key="4">
    <source>
        <dbReference type="Proteomes" id="UP000554482"/>
    </source>
</evidence>
<name>A0A7J6WZH2_THATH</name>
<feature type="domain" description="Retrotransposon gag" evidence="2">
    <location>
        <begin position="153"/>
        <end position="248"/>
    </location>
</feature>
<dbReference type="Pfam" id="PF03732">
    <property type="entry name" value="Retrotrans_gag"/>
    <property type="match status" value="1"/>
</dbReference>
<dbReference type="Proteomes" id="UP000554482">
    <property type="component" value="Unassembled WGS sequence"/>
</dbReference>
<feature type="compositionally biased region" description="Basic residues" evidence="1">
    <location>
        <begin position="7"/>
        <end position="21"/>
    </location>
</feature>
<keyword evidence="4" id="KW-1185">Reference proteome</keyword>
<reference evidence="3 4" key="1">
    <citation type="submission" date="2020-06" db="EMBL/GenBank/DDBJ databases">
        <title>Transcriptomic and genomic resources for Thalictrum thalictroides and T. hernandezii: Facilitating candidate gene discovery in an emerging model plant lineage.</title>
        <authorList>
            <person name="Arias T."/>
            <person name="Riano-Pachon D.M."/>
            <person name="Di Stilio V.S."/>
        </authorList>
    </citation>
    <scope>NUCLEOTIDE SEQUENCE [LARGE SCALE GENOMIC DNA]</scope>
    <source>
        <strain evidence="4">cv. WT478/WT964</strain>
        <tissue evidence="3">Leaves</tissue>
    </source>
</reference>
<feature type="compositionally biased region" description="Acidic residues" evidence="1">
    <location>
        <begin position="43"/>
        <end position="53"/>
    </location>
</feature>
<organism evidence="3 4">
    <name type="scientific">Thalictrum thalictroides</name>
    <name type="common">Rue-anemone</name>
    <name type="synonym">Anemone thalictroides</name>
    <dbReference type="NCBI Taxonomy" id="46969"/>
    <lineage>
        <taxon>Eukaryota</taxon>
        <taxon>Viridiplantae</taxon>
        <taxon>Streptophyta</taxon>
        <taxon>Embryophyta</taxon>
        <taxon>Tracheophyta</taxon>
        <taxon>Spermatophyta</taxon>
        <taxon>Magnoliopsida</taxon>
        <taxon>Ranunculales</taxon>
        <taxon>Ranunculaceae</taxon>
        <taxon>Thalictroideae</taxon>
        <taxon>Thalictrum</taxon>
    </lineage>
</organism>
<accession>A0A7J6WZH2</accession>
<comment type="caution">
    <text evidence="3">The sequence shown here is derived from an EMBL/GenBank/DDBJ whole genome shotgun (WGS) entry which is preliminary data.</text>
</comment>
<protein>
    <recommendedName>
        <fullName evidence="2">Retrotransposon gag domain-containing protein</fullName>
    </recommendedName>
</protein>
<proteinExistence type="predicted"/>
<evidence type="ECO:0000259" key="2">
    <source>
        <dbReference type="Pfam" id="PF03732"/>
    </source>
</evidence>
<gene>
    <name evidence="3" type="ORF">FRX31_007953</name>
</gene>
<feature type="region of interest" description="Disordered" evidence="1">
    <location>
        <begin position="1"/>
        <end position="93"/>
    </location>
</feature>
<dbReference type="OrthoDB" id="686606at2759"/>
<dbReference type="InterPro" id="IPR005162">
    <property type="entry name" value="Retrotrans_gag_dom"/>
</dbReference>
<sequence length="395" mass="46254">MTASKYKQSRRIPPRYTPTRRRFFEDNEISESELPQKNVYKDQDDDEEDEYEDNSATYSKSDVSANAPRNEYYSPEDSESIPETSPPDIASVNSASNFQDHLQDSSHTPMSYVNIAPLPIFRGTSDECPVTHLSRFSKVCRANNVHTNDMIMRIFPVTLDDDAALWYDLVIEPHTSFTWEEIKSSFLNMYRRMEFIDKYRSELMTLKQGENESVFTYFLRMQGILRKWSNHGIRDEVLKGLFIDGLREDFQDWIDPQKPETLDEALKLALQWEETKSIRALRNKKYIVINCGFCDGPHEERVCEIREKMRELWFKIREKQLREKTTSTSSPESDKDVGVKKDLVRTGSIATSNVGEDGDVMNCKRKSQRQCWKHQCWKKKLERNNSILSRNSKAD</sequence>
<dbReference type="PANTHER" id="PTHR33223:SF6">
    <property type="entry name" value="CCHC-TYPE DOMAIN-CONTAINING PROTEIN"/>
    <property type="match status" value="1"/>
</dbReference>
<dbReference type="AlphaFoldDB" id="A0A7J6WZH2"/>
<evidence type="ECO:0000256" key="1">
    <source>
        <dbReference type="SAM" id="MobiDB-lite"/>
    </source>
</evidence>